<proteinExistence type="predicted"/>
<evidence type="ECO:0000313" key="1">
    <source>
        <dbReference type="EMBL" id="PQM31260.1"/>
    </source>
</evidence>
<evidence type="ECO:0000313" key="2">
    <source>
        <dbReference type="Proteomes" id="UP000031565"/>
    </source>
</evidence>
<dbReference type="Proteomes" id="UP000031565">
    <property type="component" value="Unassembled WGS sequence"/>
</dbReference>
<name>A0A2P6FCT1_9MOLU</name>
<organism evidence="1 2">
    <name type="scientific">Spiroplasma poulsonii</name>
    <dbReference type="NCBI Taxonomy" id="2138"/>
    <lineage>
        <taxon>Bacteria</taxon>
        <taxon>Bacillati</taxon>
        <taxon>Mycoplasmatota</taxon>
        <taxon>Mollicutes</taxon>
        <taxon>Entomoplasmatales</taxon>
        <taxon>Spiroplasmataceae</taxon>
        <taxon>Spiroplasma</taxon>
    </lineage>
</organism>
<gene>
    <name evidence="1" type="ORF">SMSRO_SF010770</name>
</gene>
<dbReference type="AlphaFoldDB" id="A0A2P6FCT1"/>
<dbReference type="RefSeq" id="WP_255516859.1">
    <property type="nucleotide sequence ID" value="NZ_CM020866.1"/>
</dbReference>
<reference evidence="1 2" key="1">
    <citation type="journal article" date="2015" name="MBio">
        <title>Genome sequence of the Drosophila melanogaster male-killing Spiroplasma strain MSRO endosymbiont.</title>
        <authorList>
            <person name="Paredes J.C."/>
            <person name="Herren J.K."/>
            <person name="Schupfer F."/>
            <person name="Marin R."/>
            <person name="Claverol S."/>
            <person name="Kuo C.H."/>
            <person name="Lemaitre B."/>
            <person name="Beven L."/>
        </authorList>
    </citation>
    <scope>NUCLEOTIDE SEQUENCE [LARGE SCALE GENOMIC DNA]</scope>
    <source>
        <strain evidence="1 2">MSRO</strain>
    </source>
</reference>
<keyword evidence="2" id="KW-1185">Reference proteome</keyword>
<dbReference type="STRING" id="2138.SMSRO_v1c10300"/>
<sequence length="43" mass="5027">MEQKENKLMNLDLPKTSFQGFFTKKVSVNGKETEQEFAKIKYA</sequence>
<accession>A0A2P6FCT1</accession>
<protein>
    <submittedName>
        <fullName evidence="1">Uncharacterized protein</fullName>
    </submittedName>
</protein>
<comment type="caution">
    <text evidence="1">The sequence shown here is derived from an EMBL/GenBank/DDBJ whole genome shotgun (WGS) entry which is preliminary data.</text>
</comment>
<dbReference type="EMBL" id="JTLV02000001">
    <property type="protein sequence ID" value="PQM31260.1"/>
    <property type="molecule type" value="Genomic_DNA"/>
</dbReference>